<keyword evidence="10 18" id="KW-0067">ATP-binding</keyword>
<dbReference type="OrthoDB" id="432719at2759"/>
<dbReference type="InterPro" id="IPR001757">
    <property type="entry name" value="P_typ_ATPase"/>
</dbReference>
<keyword evidence="7" id="KW-0677">Repeat</keyword>
<evidence type="ECO:0000256" key="3">
    <source>
        <dbReference type="ARBA" id="ARBA00012517"/>
    </source>
</evidence>
<dbReference type="InterPro" id="IPR059000">
    <property type="entry name" value="ATPase_P-type_domA"/>
</dbReference>
<evidence type="ECO:0000256" key="16">
    <source>
        <dbReference type="ARBA" id="ARBA00023136"/>
    </source>
</evidence>
<feature type="transmembrane region" description="Helical" evidence="18">
    <location>
        <begin position="577"/>
        <end position="597"/>
    </location>
</feature>
<dbReference type="GO" id="GO:0016887">
    <property type="term" value="F:ATP hydrolysis activity"/>
    <property type="evidence" value="ECO:0007669"/>
    <property type="project" value="InterPro"/>
</dbReference>
<evidence type="ECO:0000256" key="11">
    <source>
        <dbReference type="ARBA" id="ARBA00022842"/>
    </source>
</evidence>
<dbReference type="NCBIfam" id="TIGR00003">
    <property type="entry name" value="copper ion binding protein"/>
    <property type="match status" value="1"/>
</dbReference>
<dbReference type="STRING" id="765915.A0A1Y2HGI3"/>
<keyword evidence="14" id="KW-0186">Copper</keyword>
<feature type="region of interest" description="Disordered" evidence="19">
    <location>
        <begin position="87"/>
        <end position="115"/>
    </location>
</feature>
<evidence type="ECO:0000256" key="13">
    <source>
        <dbReference type="ARBA" id="ARBA00022989"/>
    </source>
</evidence>
<keyword evidence="5 18" id="KW-0812">Transmembrane</keyword>
<dbReference type="PROSITE" id="PS01047">
    <property type="entry name" value="HMA_1"/>
    <property type="match status" value="1"/>
</dbReference>
<dbReference type="InterPro" id="IPR036163">
    <property type="entry name" value="HMA_dom_sf"/>
</dbReference>
<reference evidence="21 22" key="1">
    <citation type="submission" date="2016-07" db="EMBL/GenBank/DDBJ databases">
        <title>Pervasive Adenine N6-methylation of Active Genes in Fungi.</title>
        <authorList>
            <consortium name="DOE Joint Genome Institute"/>
            <person name="Mondo S.J."/>
            <person name="Dannebaum R.O."/>
            <person name="Kuo R.C."/>
            <person name="Labutti K."/>
            <person name="Haridas S."/>
            <person name="Kuo A."/>
            <person name="Salamov A."/>
            <person name="Ahrendt S.R."/>
            <person name="Lipzen A."/>
            <person name="Sullivan W."/>
            <person name="Andreopoulos W.B."/>
            <person name="Clum A."/>
            <person name="Lindquist E."/>
            <person name="Daum C."/>
            <person name="Ramamoorthy G.K."/>
            <person name="Gryganskyi A."/>
            <person name="Culley D."/>
            <person name="Magnuson J.K."/>
            <person name="James T.Y."/>
            <person name="O'Malley M.A."/>
            <person name="Stajich J.E."/>
            <person name="Spatafora J.W."/>
            <person name="Visel A."/>
            <person name="Grigoriev I.V."/>
        </authorList>
    </citation>
    <scope>NUCLEOTIDE SEQUENCE [LARGE SCALE GENOMIC DNA]</scope>
    <source>
        <strain evidence="21 22">PL171</strain>
    </source>
</reference>
<protein>
    <recommendedName>
        <fullName evidence="3">P-type Cu(+) transporter</fullName>
        <ecNumber evidence="3">7.2.2.8</ecNumber>
    </recommendedName>
    <alternativeName>
        <fullName evidence="17">Cu(2+)-ATPase</fullName>
    </alternativeName>
</protein>
<evidence type="ECO:0000256" key="6">
    <source>
        <dbReference type="ARBA" id="ARBA00022723"/>
    </source>
</evidence>
<evidence type="ECO:0000256" key="9">
    <source>
        <dbReference type="ARBA" id="ARBA00022796"/>
    </source>
</evidence>
<accession>A0A1Y2HGI3</accession>
<evidence type="ECO:0000313" key="21">
    <source>
        <dbReference type="EMBL" id="ORZ33696.1"/>
    </source>
</evidence>
<keyword evidence="12" id="KW-1278">Translocase</keyword>
<dbReference type="SUPFAM" id="SSF81653">
    <property type="entry name" value="Calcium ATPase, transduction domain A"/>
    <property type="match status" value="1"/>
</dbReference>
<dbReference type="GO" id="GO:0012505">
    <property type="term" value="C:endomembrane system"/>
    <property type="evidence" value="ECO:0007669"/>
    <property type="project" value="UniProtKB-SubCell"/>
</dbReference>
<organism evidence="21 22">
    <name type="scientific">Catenaria anguillulae PL171</name>
    <dbReference type="NCBI Taxonomy" id="765915"/>
    <lineage>
        <taxon>Eukaryota</taxon>
        <taxon>Fungi</taxon>
        <taxon>Fungi incertae sedis</taxon>
        <taxon>Blastocladiomycota</taxon>
        <taxon>Blastocladiomycetes</taxon>
        <taxon>Blastocladiales</taxon>
        <taxon>Catenariaceae</taxon>
        <taxon>Catenaria</taxon>
    </lineage>
</organism>
<dbReference type="InterPro" id="IPR027256">
    <property type="entry name" value="P-typ_ATPase_IB"/>
</dbReference>
<dbReference type="PANTHER" id="PTHR43520">
    <property type="entry name" value="ATP7, ISOFORM B"/>
    <property type="match status" value="1"/>
</dbReference>
<dbReference type="NCBIfam" id="TIGR01525">
    <property type="entry name" value="ATPase-IB_hvy"/>
    <property type="match status" value="1"/>
</dbReference>
<keyword evidence="11" id="KW-0460">Magnesium</keyword>
<feature type="transmembrane region" description="Helical" evidence="18">
    <location>
        <begin position="535"/>
        <end position="557"/>
    </location>
</feature>
<evidence type="ECO:0000256" key="5">
    <source>
        <dbReference type="ARBA" id="ARBA00022692"/>
    </source>
</evidence>
<keyword evidence="13 18" id="KW-1133">Transmembrane helix</keyword>
<dbReference type="InterPro" id="IPR023214">
    <property type="entry name" value="HAD_sf"/>
</dbReference>
<dbReference type="PANTHER" id="PTHR43520:SF8">
    <property type="entry name" value="P-TYPE CU(+) TRANSPORTER"/>
    <property type="match status" value="1"/>
</dbReference>
<dbReference type="Proteomes" id="UP000193411">
    <property type="component" value="Unassembled WGS sequence"/>
</dbReference>
<evidence type="ECO:0000256" key="18">
    <source>
        <dbReference type="RuleBase" id="RU362081"/>
    </source>
</evidence>
<proteinExistence type="inferred from homology"/>
<evidence type="ECO:0000256" key="15">
    <source>
        <dbReference type="ARBA" id="ARBA00023065"/>
    </source>
</evidence>
<evidence type="ECO:0000256" key="14">
    <source>
        <dbReference type="ARBA" id="ARBA00023008"/>
    </source>
</evidence>
<evidence type="ECO:0000259" key="20">
    <source>
        <dbReference type="PROSITE" id="PS50846"/>
    </source>
</evidence>
<keyword evidence="4" id="KW-0813">Transport</keyword>
<gene>
    <name evidence="21" type="ORF">BCR44DRAFT_1501129</name>
</gene>
<dbReference type="SUPFAM" id="SSF56784">
    <property type="entry name" value="HAD-like"/>
    <property type="match status" value="1"/>
</dbReference>
<dbReference type="PROSITE" id="PS50846">
    <property type="entry name" value="HMA_2"/>
    <property type="match status" value="1"/>
</dbReference>
<dbReference type="InterPro" id="IPR036412">
    <property type="entry name" value="HAD-like_sf"/>
</dbReference>
<evidence type="ECO:0000256" key="17">
    <source>
        <dbReference type="ARBA" id="ARBA00080126"/>
    </source>
</evidence>
<dbReference type="GO" id="GO:0043682">
    <property type="term" value="F:P-type divalent copper transporter activity"/>
    <property type="evidence" value="ECO:0007669"/>
    <property type="project" value="TreeGrafter"/>
</dbReference>
<dbReference type="GO" id="GO:0016020">
    <property type="term" value="C:membrane"/>
    <property type="evidence" value="ECO:0007669"/>
    <property type="project" value="UniProtKB-SubCell"/>
</dbReference>
<evidence type="ECO:0000256" key="8">
    <source>
        <dbReference type="ARBA" id="ARBA00022741"/>
    </source>
</evidence>
<keyword evidence="6 18" id="KW-0479">Metal-binding</keyword>
<dbReference type="Gene3D" id="3.40.50.1000">
    <property type="entry name" value="HAD superfamily/HAD-like"/>
    <property type="match status" value="1"/>
</dbReference>
<dbReference type="Pfam" id="PF00403">
    <property type="entry name" value="HMA"/>
    <property type="match status" value="2"/>
</dbReference>
<comment type="similarity">
    <text evidence="2 18">Belongs to the cation transport ATPase (P-type) (TC 3.A.3) family. Type IB subfamily.</text>
</comment>
<dbReference type="FunFam" id="2.70.150.10:FF:000002">
    <property type="entry name" value="Copper-transporting ATPase 1, putative"/>
    <property type="match status" value="1"/>
</dbReference>
<comment type="caution">
    <text evidence="21">The sequence shown here is derived from an EMBL/GenBank/DDBJ whole genome shotgun (WGS) entry which is preliminary data.</text>
</comment>
<dbReference type="GO" id="GO:0055070">
    <property type="term" value="P:copper ion homeostasis"/>
    <property type="evidence" value="ECO:0007669"/>
    <property type="project" value="TreeGrafter"/>
</dbReference>
<evidence type="ECO:0000256" key="19">
    <source>
        <dbReference type="SAM" id="MobiDB-lite"/>
    </source>
</evidence>
<keyword evidence="22" id="KW-1185">Reference proteome</keyword>
<dbReference type="PRINTS" id="PR00119">
    <property type="entry name" value="CATATPASE"/>
</dbReference>
<dbReference type="EC" id="7.2.2.8" evidence="3"/>
<evidence type="ECO:0000256" key="12">
    <source>
        <dbReference type="ARBA" id="ARBA00022967"/>
    </source>
</evidence>
<dbReference type="InterPro" id="IPR017969">
    <property type="entry name" value="Heavy-metal-associated_CS"/>
</dbReference>
<feature type="transmembrane region" description="Helical" evidence="18">
    <location>
        <begin position="369"/>
        <end position="390"/>
    </location>
</feature>
<dbReference type="GO" id="GO:0005507">
    <property type="term" value="F:copper ion binding"/>
    <property type="evidence" value="ECO:0007669"/>
    <property type="project" value="InterPro"/>
</dbReference>
<dbReference type="SUPFAM" id="SSF55008">
    <property type="entry name" value="HMA, heavy metal-associated domain"/>
    <property type="match status" value="2"/>
</dbReference>
<dbReference type="FunFam" id="3.30.70.100:FF:000001">
    <property type="entry name" value="ATPase copper transporting beta"/>
    <property type="match status" value="1"/>
</dbReference>
<keyword evidence="8 18" id="KW-0547">Nucleotide-binding</keyword>
<dbReference type="AlphaFoldDB" id="A0A1Y2HGI3"/>
<keyword evidence="16 18" id="KW-0472">Membrane</keyword>
<sequence length="1016" mass="106582">MSSNSVTLAVDGMTCQSCVKAILAVTATFQASLLRSPSTLPPRKPPSIFHAVAEAIRDAGFDVTEPTVAPAQVPILLMDDPFASLAPAPASLPPPSPAPPAAPNPPKSTATTSTIPSTAHSATLSVHGMTCTACVGAIERVVSSLPGIYSVTVSLLAERATIHFDPKLSSPESLETAINDAGFDATILSVDVPCLPMPQQPLRGLGRRLQHNHARPGRVRHDVFGVLGTIEREVGKLPGVLHVSVSVATKRAKITLVTGKIGVRDVIRRIEELGFDALVPDGNLQVQIESLQRTREIIEWRNAFYWCVVFAWRGRRRGTHHAMQSTFPLDTIKIVPGLSLNELLQLLLTLPVQFGAVGRKFYRAAWKSLVLGSATMDVLVALGTTSAFYLENSAKGKTSSALTKLLSLKPATATLLTLANPEANDFGKLASEETISAELIQVGDILRVLPGDRLPADGEVVFGTTQVDEAMVTGEPLPVAKKPGAKVIAGTVNGAGCIHVRAEHVGADTALARIVSLVEHAQATKAPIQRWADQVAGVFVPVVVGLAMLTFVVWLGVTLGHGKFPFRSGDARMSPGATLPTAVMVGTGVGAQLGILIKGGESLERIHKLDHVVLDKTGTLTEGKMTVMATEIFVPPPESSASASASALGVSTSAELRLTEAEFWAIVGATEANSEHPIARAMTTHARKHHAGPVAAHASDFESLPGQGVRCTATVTPSARVVDVAIGSLAFLDSLRIPTTPAAAAALGISAPVAGGVNVHARAAVHANRGHTVVFVAVNGQLAGLVAVGDKLKPHAARVVSALQDAMGINVYMVTGDNLATAKVLARQQASSPRMCLREMDDDDDGMVLPTTRSRSGTHEALPTGEVGAVSGKKAVVAMVGDGINDSPALAAADIGIALGTGTDVAMEAADLVILHSSLLDLVVAVDLARTIFRRIQVNFFWAGFYNVIAIPLAMGIGIPFGIMLHPMAAGAAMVFSSVSVVLSSLLLKRYRRPAWVERAAKWEREAGLATRWRGL</sequence>
<dbReference type="InterPro" id="IPR006122">
    <property type="entry name" value="HMA_Cu_ion-bd"/>
</dbReference>
<keyword evidence="9" id="KW-0187">Copper transport</keyword>
<dbReference type="EMBL" id="MCFL01000034">
    <property type="protein sequence ID" value="ORZ33696.1"/>
    <property type="molecule type" value="Genomic_DNA"/>
</dbReference>
<dbReference type="NCBIfam" id="TIGR01494">
    <property type="entry name" value="ATPase_P-type"/>
    <property type="match status" value="2"/>
</dbReference>
<evidence type="ECO:0000313" key="22">
    <source>
        <dbReference type="Proteomes" id="UP000193411"/>
    </source>
</evidence>
<comment type="subcellular location">
    <subcellularLocation>
        <location evidence="1">Endomembrane system</location>
        <topology evidence="1">Multi-pass membrane protein</topology>
    </subcellularLocation>
    <subcellularLocation>
        <location evidence="18">Membrane</location>
    </subcellularLocation>
</comment>
<feature type="compositionally biased region" description="Pro residues" evidence="19">
    <location>
        <begin position="90"/>
        <end position="106"/>
    </location>
</feature>
<dbReference type="PROSITE" id="PS00154">
    <property type="entry name" value="ATPASE_E1_E2"/>
    <property type="match status" value="1"/>
</dbReference>
<feature type="domain" description="HMA" evidence="20">
    <location>
        <begin position="120"/>
        <end position="186"/>
    </location>
</feature>
<feature type="transmembrane region" description="Helical" evidence="18">
    <location>
        <begin position="940"/>
        <end position="963"/>
    </location>
</feature>
<evidence type="ECO:0000256" key="4">
    <source>
        <dbReference type="ARBA" id="ARBA00022448"/>
    </source>
</evidence>
<dbReference type="InterPro" id="IPR023299">
    <property type="entry name" value="ATPase_P-typ_cyto_dom_N"/>
</dbReference>
<evidence type="ECO:0000256" key="2">
    <source>
        <dbReference type="ARBA" id="ARBA00006024"/>
    </source>
</evidence>
<dbReference type="InterPro" id="IPR008250">
    <property type="entry name" value="ATPase_P-typ_transduc_dom_A_sf"/>
</dbReference>
<dbReference type="Pfam" id="PF00122">
    <property type="entry name" value="E1-E2_ATPase"/>
    <property type="match status" value="1"/>
</dbReference>
<dbReference type="Gene3D" id="3.40.1110.10">
    <property type="entry name" value="Calcium-transporting ATPase, cytoplasmic domain N"/>
    <property type="match status" value="1"/>
</dbReference>
<dbReference type="Gene3D" id="2.70.150.10">
    <property type="entry name" value="Calcium-transporting ATPase, cytoplasmic transduction domain A"/>
    <property type="match status" value="1"/>
</dbReference>
<evidence type="ECO:0000256" key="10">
    <source>
        <dbReference type="ARBA" id="ARBA00022840"/>
    </source>
</evidence>
<dbReference type="GO" id="GO:0140581">
    <property type="term" value="F:P-type monovalent copper transporter activity"/>
    <property type="evidence" value="ECO:0007669"/>
    <property type="project" value="UniProtKB-EC"/>
</dbReference>
<name>A0A1Y2HGI3_9FUNG</name>
<dbReference type="InterPro" id="IPR018303">
    <property type="entry name" value="ATPase_P-typ_P_site"/>
</dbReference>
<evidence type="ECO:0000256" key="1">
    <source>
        <dbReference type="ARBA" id="ARBA00004127"/>
    </source>
</evidence>
<dbReference type="CDD" id="cd00371">
    <property type="entry name" value="HMA"/>
    <property type="match status" value="3"/>
</dbReference>
<dbReference type="PRINTS" id="PR00942">
    <property type="entry name" value="CUATPASEI"/>
</dbReference>
<dbReference type="InterPro" id="IPR006121">
    <property type="entry name" value="HMA_dom"/>
</dbReference>
<feature type="transmembrane region" description="Helical" evidence="18">
    <location>
        <begin position="969"/>
        <end position="988"/>
    </location>
</feature>
<evidence type="ECO:0000256" key="7">
    <source>
        <dbReference type="ARBA" id="ARBA00022737"/>
    </source>
</evidence>
<dbReference type="Pfam" id="PF00702">
    <property type="entry name" value="Hydrolase"/>
    <property type="match status" value="1"/>
</dbReference>
<keyword evidence="15" id="KW-0406">Ion transport</keyword>
<dbReference type="GO" id="GO:0005524">
    <property type="term" value="F:ATP binding"/>
    <property type="evidence" value="ECO:0007669"/>
    <property type="project" value="UniProtKB-UniRule"/>
</dbReference>
<dbReference type="Gene3D" id="3.30.70.100">
    <property type="match status" value="2"/>
</dbReference>